<evidence type="ECO:0000256" key="1">
    <source>
        <dbReference type="ARBA" id="ARBA00004123"/>
    </source>
</evidence>
<reference evidence="13" key="2">
    <citation type="submission" date="2020-05" db="UniProtKB">
        <authorList>
            <consortium name="EnsemblMetazoa"/>
        </authorList>
    </citation>
    <scope>IDENTIFICATION</scope>
    <source>
        <strain evidence="13">IAEA</strain>
    </source>
</reference>
<dbReference type="Pfam" id="PF00046">
    <property type="entry name" value="Homeodomain"/>
    <property type="match status" value="1"/>
</dbReference>
<dbReference type="PANTHER" id="PTHR24333:SF8">
    <property type="entry name" value="HOMEOBOX PROTEIN CEH-62"/>
    <property type="match status" value="1"/>
</dbReference>
<accession>A0A1A9W5V9</accession>
<keyword evidence="14" id="KW-1185">Reference proteome</keyword>
<dbReference type="InterPro" id="IPR001356">
    <property type="entry name" value="HD"/>
</dbReference>
<dbReference type="InterPro" id="IPR050848">
    <property type="entry name" value="Homeobox_TF"/>
</dbReference>
<dbReference type="PROSITE" id="PS50071">
    <property type="entry name" value="HOMEOBOX_2"/>
    <property type="match status" value="1"/>
</dbReference>
<dbReference type="AlphaFoldDB" id="A0A1A9W5V9"/>
<organism evidence="13 14">
    <name type="scientific">Glossina brevipalpis</name>
    <dbReference type="NCBI Taxonomy" id="37001"/>
    <lineage>
        <taxon>Eukaryota</taxon>
        <taxon>Metazoa</taxon>
        <taxon>Ecdysozoa</taxon>
        <taxon>Arthropoda</taxon>
        <taxon>Hexapoda</taxon>
        <taxon>Insecta</taxon>
        <taxon>Pterygota</taxon>
        <taxon>Neoptera</taxon>
        <taxon>Endopterygota</taxon>
        <taxon>Diptera</taxon>
        <taxon>Brachycera</taxon>
        <taxon>Muscomorpha</taxon>
        <taxon>Hippoboscoidea</taxon>
        <taxon>Glossinidae</taxon>
        <taxon>Glossina</taxon>
    </lineage>
</organism>
<evidence type="ECO:0000256" key="11">
    <source>
        <dbReference type="RuleBase" id="RU000682"/>
    </source>
</evidence>
<dbReference type="Gene3D" id="1.10.10.60">
    <property type="entry name" value="Homeodomain-like"/>
    <property type="match status" value="1"/>
</dbReference>
<keyword evidence="6 10" id="KW-0539">Nucleus</keyword>
<dbReference type="GO" id="GO:0005634">
    <property type="term" value="C:nucleus"/>
    <property type="evidence" value="ECO:0007669"/>
    <property type="project" value="UniProtKB-SubCell"/>
</dbReference>
<comment type="function">
    <text evidence="8">Required to establish the unique cell identity of photoreceptors R2 and R5 and consequently for ommatidial assembly in the developing eye imaginal disk. Repression of expression in R8 photoreceptor by senseless (sens) is an essential mechanism of R8 cell fate determination.</text>
</comment>
<evidence type="ECO:0000256" key="3">
    <source>
        <dbReference type="ARBA" id="ARBA00022606"/>
    </source>
</evidence>
<sequence>KKKKKKETLTLSTYYYIFLVARRRRKERQQRRQRTTFSNEQTLRLEVEFHRNEYISRSRRFELADALCLSETQIKIWFQNRRAKDKRIEKAQIDQQYRNFVVANGFMTSIIGQTPYSPTMITNFQQNFYQHQQQLQQTPITQSINRATNNLMPSNATQSSTINTINLNSSSTPNIETATKTTHSAITKIEAINNITIANNINYNNINSFHKDDHSFTGNSNNNGSHYVASTPFSSLINSC</sequence>
<dbReference type="GO" id="GO:0000981">
    <property type="term" value="F:DNA-binding transcription factor activity, RNA polymerase II-specific"/>
    <property type="evidence" value="ECO:0007669"/>
    <property type="project" value="InterPro"/>
</dbReference>
<evidence type="ECO:0000313" key="13">
    <source>
        <dbReference type="EnsemblMetazoa" id="GBRI007332-PA"/>
    </source>
</evidence>
<feature type="domain" description="Homeobox" evidence="12">
    <location>
        <begin position="28"/>
        <end position="88"/>
    </location>
</feature>
<dbReference type="PROSITE" id="PS00027">
    <property type="entry name" value="HOMEOBOX_1"/>
    <property type="match status" value="1"/>
</dbReference>
<dbReference type="InterPro" id="IPR020479">
    <property type="entry name" value="HD_metazoa"/>
</dbReference>
<reference evidence="14" key="1">
    <citation type="submission" date="2014-03" db="EMBL/GenBank/DDBJ databases">
        <authorList>
            <person name="Aksoy S."/>
            <person name="Warren W."/>
            <person name="Wilson R.K."/>
        </authorList>
    </citation>
    <scope>NUCLEOTIDE SEQUENCE [LARGE SCALE GENOMIC DNA]</scope>
    <source>
        <strain evidence="14">IAEA</strain>
    </source>
</reference>
<dbReference type="STRING" id="37001.A0A1A9W5V9"/>
<name>A0A1A9W5V9_9MUSC</name>
<dbReference type="PRINTS" id="PR00024">
    <property type="entry name" value="HOMEOBOX"/>
</dbReference>
<dbReference type="Proteomes" id="UP000091820">
    <property type="component" value="Unassembled WGS sequence"/>
</dbReference>
<comment type="subcellular location">
    <subcellularLocation>
        <location evidence="1 10 11">Nucleus</location>
    </subcellularLocation>
</comment>
<dbReference type="SMART" id="SM00389">
    <property type="entry name" value="HOX"/>
    <property type="match status" value="1"/>
</dbReference>
<evidence type="ECO:0000313" key="14">
    <source>
        <dbReference type="Proteomes" id="UP000091820"/>
    </source>
</evidence>
<keyword evidence="5 10" id="KW-0371">Homeobox</keyword>
<keyword evidence="4 10" id="KW-0238">DNA-binding</keyword>
<protein>
    <recommendedName>
        <fullName evidence="9">Homeobox protein rough</fullName>
    </recommendedName>
</protein>
<evidence type="ECO:0000256" key="6">
    <source>
        <dbReference type="ARBA" id="ARBA00023242"/>
    </source>
</evidence>
<dbReference type="InterPro" id="IPR009057">
    <property type="entry name" value="Homeodomain-like_sf"/>
</dbReference>
<dbReference type="EnsemblMetazoa" id="GBRI007332-RA">
    <property type="protein sequence ID" value="GBRI007332-PA"/>
    <property type="gene ID" value="GBRI007332"/>
</dbReference>
<evidence type="ECO:0000256" key="5">
    <source>
        <dbReference type="ARBA" id="ARBA00023155"/>
    </source>
</evidence>
<evidence type="ECO:0000256" key="4">
    <source>
        <dbReference type="ARBA" id="ARBA00023125"/>
    </source>
</evidence>
<keyword evidence="2" id="KW-0217">Developmental protein</keyword>
<evidence type="ECO:0000256" key="8">
    <source>
        <dbReference type="ARBA" id="ARBA00056641"/>
    </source>
</evidence>
<evidence type="ECO:0000259" key="12">
    <source>
        <dbReference type="PROSITE" id="PS50071"/>
    </source>
</evidence>
<dbReference type="SUPFAM" id="SSF46689">
    <property type="entry name" value="Homeodomain-like"/>
    <property type="match status" value="1"/>
</dbReference>
<feature type="DNA-binding region" description="Homeobox" evidence="10">
    <location>
        <begin position="30"/>
        <end position="89"/>
    </location>
</feature>
<dbReference type="PANTHER" id="PTHR24333">
    <property type="entry name" value="HOMEO BOX HB9 LIKE A-RELATED"/>
    <property type="match status" value="1"/>
</dbReference>
<proteinExistence type="predicted"/>
<dbReference type="GO" id="GO:0003677">
    <property type="term" value="F:DNA binding"/>
    <property type="evidence" value="ECO:0007669"/>
    <property type="project" value="UniProtKB-UniRule"/>
</dbReference>
<keyword evidence="7" id="KW-0844">Vision</keyword>
<dbReference type="CDD" id="cd00086">
    <property type="entry name" value="homeodomain"/>
    <property type="match status" value="1"/>
</dbReference>
<evidence type="ECO:0000256" key="2">
    <source>
        <dbReference type="ARBA" id="ARBA00022473"/>
    </source>
</evidence>
<dbReference type="GO" id="GO:0007601">
    <property type="term" value="P:visual perception"/>
    <property type="evidence" value="ECO:0007669"/>
    <property type="project" value="UniProtKB-KW"/>
</dbReference>
<dbReference type="FunFam" id="1.10.10.60:FF:000417">
    <property type="entry name" value="Even-skipped homeobox 1"/>
    <property type="match status" value="1"/>
</dbReference>
<keyword evidence="3" id="KW-0716">Sensory transduction</keyword>
<evidence type="ECO:0000256" key="7">
    <source>
        <dbReference type="ARBA" id="ARBA00023305"/>
    </source>
</evidence>
<dbReference type="InterPro" id="IPR017970">
    <property type="entry name" value="Homeobox_CS"/>
</dbReference>
<evidence type="ECO:0000256" key="9">
    <source>
        <dbReference type="ARBA" id="ARBA00068739"/>
    </source>
</evidence>
<evidence type="ECO:0000256" key="10">
    <source>
        <dbReference type="PROSITE-ProRule" id="PRU00108"/>
    </source>
</evidence>
<dbReference type="VEuPathDB" id="VectorBase:GBRI007332"/>
<dbReference type="GO" id="GO:0048663">
    <property type="term" value="P:neuron fate commitment"/>
    <property type="evidence" value="ECO:0007669"/>
    <property type="project" value="UniProtKB-ARBA"/>
</dbReference>